<accession>A0A1U7UM62</accession>
<dbReference type="PANTHER" id="PTHR33144">
    <property type="entry name" value="OS10G0409366 PROTEIN-RELATED"/>
    <property type="match status" value="1"/>
</dbReference>
<keyword evidence="2" id="KW-1185">Reference proteome</keyword>
<evidence type="ECO:0000313" key="2">
    <source>
        <dbReference type="Proteomes" id="UP000189701"/>
    </source>
</evidence>
<dbReference type="InterPro" id="IPR004252">
    <property type="entry name" value="Probable_transposase_24"/>
</dbReference>
<dbReference type="AlphaFoldDB" id="A0A1U7UM62"/>
<evidence type="ECO:0000313" key="3">
    <source>
        <dbReference type="RefSeq" id="XP_009757277.1"/>
    </source>
</evidence>
<sequence length="154" mass="18527">MWKYIKEKYDIPDEAKQWVFELVCSAWRKYKSQLKTNHFKAYENDELRMENRPVDVPESHFKDLLKYWNSDPHKKMSKTNTENRNRLKCPHTAGRTPFSLIREEKKKEISDTLDTLSSKDIFVTTRKRKLGRIYKSSYDNTISKIAEMERIQST</sequence>
<evidence type="ECO:0000256" key="1">
    <source>
        <dbReference type="SAM" id="MobiDB-lite"/>
    </source>
</evidence>
<organism evidence="2 3">
    <name type="scientific">Nicotiana sylvestris</name>
    <name type="common">Wood tobacco</name>
    <name type="synonym">South American tobacco</name>
    <dbReference type="NCBI Taxonomy" id="4096"/>
    <lineage>
        <taxon>Eukaryota</taxon>
        <taxon>Viridiplantae</taxon>
        <taxon>Streptophyta</taxon>
        <taxon>Embryophyta</taxon>
        <taxon>Tracheophyta</taxon>
        <taxon>Spermatophyta</taxon>
        <taxon>Magnoliopsida</taxon>
        <taxon>eudicotyledons</taxon>
        <taxon>Gunneridae</taxon>
        <taxon>Pentapetalae</taxon>
        <taxon>asterids</taxon>
        <taxon>lamiids</taxon>
        <taxon>Solanales</taxon>
        <taxon>Solanaceae</taxon>
        <taxon>Nicotianoideae</taxon>
        <taxon>Nicotianeae</taxon>
        <taxon>Nicotiana</taxon>
    </lineage>
</organism>
<protein>
    <submittedName>
        <fullName evidence="3">Uncharacterized protein LOC104210136 isoform X4</fullName>
    </submittedName>
</protein>
<dbReference type="RefSeq" id="XP_009757277.1">
    <property type="nucleotide sequence ID" value="XM_009758975.1"/>
</dbReference>
<name>A0A1U7UM62_NICSY</name>
<proteinExistence type="predicted"/>
<gene>
    <name evidence="3" type="primary">LOC104210136</name>
</gene>
<dbReference type="Proteomes" id="UP000189701">
    <property type="component" value="Unplaced"/>
</dbReference>
<reference evidence="2" key="1">
    <citation type="journal article" date="2013" name="Genome Biol.">
        <title>Reference genomes and transcriptomes of Nicotiana sylvestris and Nicotiana tomentosiformis.</title>
        <authorList>
            <person name="Sierro N."/>
            <person name="Battey J.N."/>
            <person name="Ouadi S."/>
            <person name="Bovet L."/>
            <person name="Goepfert S."/>
            <person name="Bakaher N."/>
            <person name="Peitsch M.C."/>
            <person name="Ivanov N.V."/>
        </authorList>
    </citation>
    <scope>NUCLEOTIDE SEQUENCE [LARGE SCALE GENOMIC DNA]</scope>
</reference>
<dbReference type="Pfam" id="PF03004">
    <property type="entry name" value="Transposase_24"/>
    <property type="match status" value="1"/>
</dbReference>
<reference evidence="3" key="2">
    <citation type="submission" date="2025-08" db="UniProtKB">
        <authorList>
            <consortium name="RefSeq"/>
        </authorList>
    </citation>
    <scope>IDENTIFICATION</scope>
    <source>
        <tissue evidence="3">Leaf</tissue>
    </source>
</reference>
<dbReference type="PANTHER" id="PTHR33144:SF35">
    <property type="entry name" value="TRANSPOSASE, PTTA_EN_SPM, PLANT-RELATED"/>
    <property type="match status" value="1"/>
</dbReference>
<feature type="region of interest" description="Disordered" evidence="1">
    <location>
        <begin position="72"/>
        <end position="93"/>
    </location>
</feature>